<reference evidence="1" key="1">
    <citation type="submission" date="2021-02" db="EMBL/GenBank/DDBJ databases">
        <authorList>
            <person name="Nowell W R."/>
        </authorList>
    </citation>
    <scope>NUCLEOTIDE SEQUENCE</scope>
</reference>
<protein>
    <submittedName>
        <fullName evidence="1">Uncharacterized protein</fullName>
    </submittedName>
</protein>
<evidence type="ECO:0000313" key="2">
    <source>
        <dbReference type="EMBL" id="CAF4474972.1"/>
    </source>
</evidence>
<dbReference type="EMBL" id="CAJNOQ010035298">
    <property type="protein sequence ID" value="CAF1598817.1"/>
    <property type="molecule type" value="Genomic_DNA"/>
</dbReference>
<sequence>MCEQIDFENVLKHLKDDEELIAIELTKRFLDYMSQLLSSYNCRHYFISDINLFEEYPPAFLDRIANILKNEVRLPKKYEEPAERPCEGTCCRFLKVLIQTPEMVNEFDQLQNEHFDCRLKQFVSNKYDHGLKILMLTLYATSIDLELWWTEFRRVVLCNNTTTADLDDITFDIDGISIDDIGCCLKFLSDVLQMDWLVIKRMISDDSNFMEYLAKKRTRLMKFGIDYSAKWFTEQSINNMKSSIFTEIMLGAQPPDEDRPLFDKLFHSGPTLNSKRHLCETYNLRINPDERHIFSKEQVLNDYWLVQVPDITCYVLTVIACGYTNVRFILGDDVNALQSRNFVRRTILPLLRSVRLLWRNMFHRHV</sequence>
<dbReference type="Gene3D" id="1.10.1410.40">
    <property type="match status" value="1"/>
</dbReference>
<dbReference type="AlphaFoldDB" id="A0A816ASV2"/>
<keyword evidence="3" id="KW-1185">Reference proteome</keyword>
<evidence type="ECO:0000313" key="3">
    <source>
        <dbReference type="Proteomes" id="UP000663829"/>
    </source>
</evidence>
<comment type="caution">
    <text evidence="1">The sequence shown here is derived from an EMBL/GenBank/DDBJ whole genome shotgun (WGS) entry which is preliminary data.</text>
</comment>
<proteinExistence type="predicted"/>
<dbReference type="Proteomes" id="UP000681722">
    <property type="component" value="Unassembled WGS sequence"/>
</dbReference>
<dbReference type="Proteomes" id="UP000663829">
    <property type="component" value="Unassembled WGS sequence"/>
</dbReference>
<organism evidence="1 3">
    <name type="scientific">Didymodactylos carnosus</name>
    <dbReference type="NCBI Taxonomy" id="1234261"/>
    <lineage>
        <taxon>Eukaryota</taxon>
        <taxon>Metazoa</taxon>
        <taxon>Spiralia</taxon>
        <taxon>Gnathifera</taxon>
        <taxon>Rotifera</taxon>
        <taxon>Eurotatoria</taxon>
        <taxon>Bdelloidea</taxon>
        <taxon>Philodinida</taxon>
        <taxon>Philodinidae</taxon>
        <taxon>Didymodactylos</taxon>
    </lineage>
</organism>
<name>A0A816ASV2_9BILA</name>
<dbReference type="EMBL" id="CAJOBC010101657">
    <property type="protein sequence ID" value="CAF4474972.1"/>
    <property type="molecule type" value="Genomic_DNA"/>
</dbReference>
<evidence type="ECO:0000313" key="1">
    <source>
        <dbReference type="EMBL" id="CAF1598817.1"/>
    </source>
</evidence>
<accession>A0A816ASV2</accession>
<gene>
    <name evidence="1" type="ORF">GPM918_LOCUS42293</name>
    <name evidence="2" type="ORF">SRO942_LOCUS43499</name>
</gene>